<proteinExistence type="predicted"/>
<dbReference type="Proteomes" id="UP000772434">
    <property type="component" value="Unassembled WGS sequence"/>
</dbReference>
<comment type="caution">
    <text evidence="1">The sequence shown here is derived from an EMBL/GenBank/DDBJ whole genome shotgun (WGS) entry which is preliminary data.</text>
</comment>
<evidence type="ECO:0000313" key="1">
    <source>
        <dbReference type="EMBL" id="KAF9072212.1"/>
    </source>
</evidence>
<evidence type="ECO:0000313" key="2">
    <source>
        <dbReference type="Proteomes" id="UP000772434"/>
    </source>
</evidence>
<reference evidence="1" key="1">
    <citation type="submission" date="2020-11" db="EMBL/GenBank/DDBJ databases">
        <authorList>
            <consortium name="DOE Joint Genome Institute"/>
            <person name="Ahrendt S."/>
            <person name="Riley R."/>
            <person name="Andreopoulos W."/>
            <person name="Labutti K."/>
            <person name="Pangilinan J."/>
            <person name="Ruiz-Duenas F.J."/>
            <person name="Barrasa J.M."/>
            <person name="Sanchez-Garcia M."/>
            <person name="Camarero S."/>
            <person name="Miyauchi S."/>
            <person name="Serrano A."/>
            <person name="Linde D."/>
            <person name="Babiker R."/>
            <person name="Drula E."/>
            <person name="Ayuso-Fernandez I."/>
            <person name="Pacheco R."/>
            <person name="Padilla G."/>
            <person name="Ferreira P."/>
            <person name="Barriuso J."/>
            <person name="Kellner H."/>
            <person name="Castanera R."/>
            <person name="Alfaro M."/>
            <person name="Ramirez L."/>
            <person name="Pisabarro A.G."/>
            <person name="Kuo A."/>
            <person name="Tritt A."/>
            <person name="Lipzen A."/>
            <person name="He G."/>
            <person name="Yan M."/>
            <person name="Ng V."/>
            <person name="Cullen D."/>
            <person name="Martin F."/>
            <person name="Rosso M.-N."/>
            <person name="Henrissat B."/>
            <person name="Hibbett D."/>
            <person name="Martinez A.T."/>
            <person name="Grigoriev I.V."/>
        </authorList>
    </citation>
    <scope>NUCLEOTIDE SEQUENCE</scope>
    <source>
        <strain evidence="1">AH 40177</strain>
    </source>
</reference>
<sequence>MYRGNCLLTKHVTLSNFHFPLLAELDIGTFDECEDTLPELDCFEHALRLCTLGTSEVPTSKVPYHQLRCLELWDSHSSLVEILHRCPSVKSLGLVGWEDYDPESSTHYMSRNITSLTITKDYDSYLELVLLTFNLPLLSMIVLDSHDEAPEYWPTETFISFISRESSCMITTFTLRSISLSDLDFLAALQVMPSLLHLEIEGYQRVHPPDQYSPITSNLISRLIQHEYTSTSLVPKLHTLHLVSQYNNGTFDNSAFVNMVKSRWFRPGSDRFAAMSIMGRSCIRSVVLKFDWREVDAEVYKPVRNLDNEGLRVVVAGTNGF</sequence>
<name>A0A9P5UAN5_9AGAR</name>
<organism evidence="1 2">
    <name type="scientific">Rhodocollybia butyracea</name>
    <dbReference type="NCBI Taxonomy" id="206335"/>
    <lineage>
        <taxon>Eukaryota</taxon>
        <taxon>Fungi</taxon>
        <taxon>Dikarya</taxon>
        <taxon>Basidiomycota</taxon>
        <taxon>Agaricomycotina</taxon>
        <taxon>Agaricomycetes</taxon>
        <taxon>Agaricomycetidae</taxon>
        <taxon>Agaricales</taxon>
        <taxon>Marasmiineae</taxon>
        <taxon>Omphalotaceae</taxon>
        <taxon>Rhodocollybia</taxon>
    </lineage>
</organism>
<gene>
    <name evidence="1" type="ORF">BDP27DRAFT_1361270</name>
</gene>
<protein>
    <submittedName>
        <fullName evidence="1">Uncharacterized protein</fullName>
    </submittedName>
</protein>
<keyword evidence="2" id="KW-1185">Reference proteome</keyword>
<dbReference type="EMBL" id="JADNRY010000026">
    <property type="protein sequence ID" value="KAF9072212.1"/>
    <property type="molecule type" value="Genomic_DNA"/>
</dbReference>
<accession>A0A9P5UAN5</accession>
<dbReference type="AlphaFoldDB" id="A0A9P5UAN5"/>